<dbReference type="InterPro" id="IPR038570">
    <property type="entry name" value="HicA_sf"/>
</dbReference>
<dbReference type="GO" id="GO:0003729">
    <property type="term" value="F:mRNA binding"/>
    <property type="evidence" value="ECO:0007669"/>
    <property type="project" value="InterPro"/>
</dbReference>
<evidence type="ECO:0000256" key="3">
    <source>
        <dbReference type="ARBA" id="ARBA00022722"/>
    </source>
</evidence>
<comment type="similarity">
    <text evidence="1">Belongs to the HicA mRNA interferase family.</text>
</comment>
<evidence type="ECO:0000313" key="8">
    <source>
        <dbReference type="EMBL" id="TDG68290.1"/>
    </source>
</evidence>
<accession>A0A4R5N9G1</accession>
<keyword evidence="5" id="KW-0378">Hydrolase</keyword>
<proteinExistence type="inferred from homology"/>
<evidence type="ECO:0008006" key="10">
    <source>
        <dbReference type="Google" id="ProtNLM"/>
    </source>
</evidence>
<evidence type="ECO:0000313" key="9">
    <source>
        <dbReference type="Proteomes" id="UP000295681"/>
    </source>
</evidence>
<keyword evidence="7" id="KW-0346">Stress response</keyword>
<dbReference type="AlphaFoldDB" id="A0A4R5N9G1"/>
<dbReference type="RefSeq" id="WP_029508700.1">
    <property type="nucleotide sequence ID" value="NZ_JAGYGP010000001.1"/>
</dbReference>
<keyword evidence="9" id="KW-1185">Reference proteome</keyword>
<dbReference type="STRING" id="907931.GCA_000165675_00433"/>
<dbReference type="GO" id="GO:0016787">
    <property type="term" value="F:hydrolase activity"/>
    <property type="evidence" value="ECO:0007669"/>
    <property type="project" value="UniProtKB-KW"/>
</dbReference>
<organism evidence="8 9">
    <name type="scientific">Leuconostoc fallax</name>
    <dbReference type="NCBI Taxonomy" id="1251"/>
    <lineage>
        <taxon>Bacteria</taxon>
        <taxon>Bacillati</taxon>
        <taxon>Bacillota</taxon>
        <taxon>Bacilli</taxon>
        <taxon>Lactobacillales</taxon>
        <taxon>Lactobacillaceae</taxon>
        <taxon>Leuconostoc</taxon>
    </lineage>
</organism>
<evidence type="ECO:0000256" key="6">
    <source>
        <dbReference type="ARBA" id="ARBA00022884"/>
    </source>
</evidence>
<gene>
    <name evidence="8" type="ORF">C5L23_000596</name>
</gene>
<dbReference type="Proteomes" id="UP000295681">
    <property type="component" value="Unassembled WGS sequence"/>
</dbReference>
<evidence type="ECO:0000256" key="2">
    <source>
        <dbReference type="ARBA" id="ARBA00022649"/>
    </source>
</evidence>
<protein>
    <recommendedName>
        <fullName evidence="10">Addiction module toxin, HicA family</fullName>
    </recommendedName>
</protein>
<sequence length="64" mass="7255">MVEYNFKKLSKMAKTKGFEVVRIKGSHHQFLNKTTRELVTIPNHGNNPIAKGTAQKIIKALGYK</sequence>
<evidence type="ECO:0000256" key="4">
    <source>
        <dbReference type="ARBA" id="ARBA00022759"/>
    </source>
</evidence>
<evidence type="ECO:0000256" key="1">
    <source>
        <dbReference type="ARBA" id="ARBA00006620"/>
    </source>
</evidence>
<name>A0A4R5N9G1_9LACO</name>
<dbReference type="GO" id="GO:0004519">
    <property type="term" value="F:endonuclease activity"/>
    <property type="evidence" value="ECO:0007669"/>
    <property type="project" value="UniProtKB-KW"/>
</dbReference>
<dbReference type="Pfam" id="PF07927">
    <property type="entry name" value="HicA_toxin"/>
    <property type="match status" value="1"/>
</dbReference>
<keyword evidence="2" id="KW-1277">Toxin-antitoxin system</keyword>
<dbReference type="SUPFAM" id="SSF54786">
    <property type="entry name" value="YcfA/nrd intein domain"/>
    <property type="match status" value="1"/>
</dbReference>
<evidence type="ECO:0000256" key="7">
    <source>
        <dbReference type="ARBA" id="ARBA00023016"/>
    </source>
</evidence>
<dbReference type="EMBL" id="PUFI01000014">
    <property type="protein sequence ID" value="TDG68290.1"/>
    <property type="molecule type" value="Genomic_DNA"/>
</dbReference>
<dbReference type="InterPro" id="IPR012933">
    <property type="entry name" value="HicA_mRNA_interferase"/>
</dbReference>
<comment type="caution">
    <text evidence="8">The sequence shown here is derived from an EMBL/GenBank/DDBJ whole genome shotgun (WGS) entry which is preliminary data.</text>
</comment>
<keyword evidence="6" id="KW-0694">RNA-binding</keyword>
<reference evidence="8 9" key="1">
    <citation type="journal article" date="2019" name="Appl. Microbiol. Biotechnol.">
        <title>Uncovering carbohydrate metabolism through a genotype-phenotype association study of 56 lactic acid bacteria genomes.</title>
        <authorList>
            <person name="Buron-Moles G."/>
            <person name="Chailyan A."/>
            <person name="Dolejs I."/>
            <person name="Forster J."/>
            <person name="Miks M.H."/>
        </authorList>
    </citation>
    <scope>NUCLEOTIDE SEQUENCE [LARGE SCALE GENOMIC DNA]</scope>
    <source>
        <strain evidence="8 9">ATCC 700006</strain>
    </source>
</reference>
<dbReference type="Gene3D" id="3.30.920.30">
    <property type="entry name" value="Hypothetical protein"/>
    <property type="match status" value="1"/>
</dbReference>
<keyword evidence="3" id="KW-0540">Nuclease</keyword>
<keyword evidence="4" id="KW-0255">Endonuclease</keyword>
<evidence type="ECO:0000256" key="5">
    <source>
        <dbReference type="ARBA" id="ARBA00022801"/>
    </source>
</evidence>